<reference evidence="1 2" key="1">
    <citation type="submission" date="2015-09" db="EMBL/GenBank/DDBJ databases">
        <title>Heavy metals and arsenic resistance mechanisms in polyextremophilic archaea of the family Ferroplasmaceae.</title>
        <authorList>
            <person name="Bulaev A.G."/>
            <person name="Kanygina A.V."/>
        </authorList>
    </citation>
    <scope>NUCLEOTIDE SEQUENCE [LARGE SCALE GENOMIC DNA]</scope>
    <source>
        <strain evidence="1 2">BH2</strain>
    </source>
</reference>
<dbReference type="InParanoid" id="A0A0N8VKS1"/>
<keyword evidence="2" id="KW-1185">Reference proteome</keyword>
<dbReference type="InterPro" id="IPR036393">
    <property type="entry name" value="AceGlu_kinase-like_sf"/>
</dbReference>
<dbReference type="SUPFAM" id="SSF53633">
    <property type="entry name" value="Carbamate kinase-like"/>
    <property type="match status" value="1"/>
</dbReference>
<dbReference type="Gene3D" id="3.40.1160.10">
    <property type="entry name" value="Acetylglutamate kinase-like"/>
    <property type="match status" value="1"/>
</dbReference>
<comment type="caution">
    <text evidence="1">The sequence shown here is derived from an EMBL/GenBank/DDBJ whole genome shotgun (WGS) entry which is preliminary data.</text>
</comment>
<sequence length="256" mass="29283">MHYFISFLDMFQRDNLERRLIYLDLDSAIKNTDVNINNLTGAIERILLQIFQNIPDDELIFTIQYSQGINYVTGKNHSLNNYEYSSMLQGYLGNIIQNTYEKIKYELGLSREMVSINTRIIYDRSSMSILDIPERNAIGSLASDGYIPVAMAGTAVSMFPHLQYFEYAGINPDIDAASSFLSTLLDADEYLILYDFNNLINRNLGSKINNINNYLVNRGDKNTLNKLISIKGFLDRGGKKASIHMPDNFNDCLQFF</sequence>
<proteinExistence type="predicted"/>
<evidence type="ECO:0000313" key="2">
    <source>
        <dbReference type="Proteomes" id="UP000050301"/>
    </source>
</evidence>
<protein>
    <submittedName>
        <fullName evidence="1">Uncharacterized protein</fullName>
    </submittedName>
</protein>
<organism evidence="1 2">
    <name type="scientific">Acidiplasma cupricumulans</name>
    <dbReference type="NCBI Taxonomy" id="312540"/>
    <lineage>
        <taxon>Archaea</taxon>
        <taxon>Methanobacteriati</taxon>
        <taxon>Thermoplasmatota</taxon>
        <taxon>Thermoplasmata</taxon>
        <taxon>Thermoplasmatales</taxon>
        <taxon>Ferroplasmaceae</taxon>
        <taxon>Acidiplasma</taxon>
    </lineage>
</organism>
<evidence type="ECO:0000313" key="1">
    <source>
        <dbReference type="EMBL" id="KQB34508.1"/>
    </source>
</evidence>
<accession>A0A0N8VKS1</accession>
<dbReference type="EMBL" id="LKBH01000247">
    <property type="protein sequence ID" value="KQB34508.1"/>
    <property type="molecule type" value="Genomic_DNA"/>
</dbReference>
<dbReference type="Proteomes" id="UP000050301">
    <property type="component" value="Unassembled WGS sequence"/>
</dbReference>
<gene>
    <name evidence="1" type="ORF">AOG55_00110</name>
</gene>
<dbReference type="AlphaFoldDB" id="A0A0N8VKS1"/>
<name>A0A0N8VKS1_9ARCH</name>